<accession>A0A4C2A878</accession>
<evidence type="ECO:0000313" key="1">
    <source>
        <dbReference type="EMBL" id="GBP96360.1"/>
    </source>
</evidence>
<dbReference type="AlphaFoldDB" id="A0A4C2A878"/>
<dbReference type="EMBL" id="BGZK01002772">
    <property type="protein sequence ID" value="GBP96360.1"/>
    <property type="molecule type" value="Genomic_DNA"/>
</dbReference>
<protein>
    <submittedName>
        <fullName evidence="1">Uncharacterized protein</fullName>
    </submittedName>
</protein>
<gene>
    <name evidence="1" type="ORF">EVAR_69442_1</name>
</gene>
<reference evidence="1 2" key="1">
    <citation type="journal article" date="2019" name="Commun. Biol.">
        <title>The bagworm genome reveals a unique fibroin gene that provides high tensile strength.</title>
        <authorList>
            <person name="Kono N."/>
            <person name="Nakamura H."/>
            <person name="Ohtoshi R."/>
            <person name="Tomita M."/>
            <person name="Numata K."/>
            <person name="Arakawa K."/>
        </authorList>
    </citation>
    <scope>NUCLEOTIDE SEQUENCE [LARGE SCALE GENOMIC DNA]</scope>
</reference>
<sequence length="144" mass="15606">VQIRIQVEKNIRGGGGGTARAPAVEGDQSGQHYFSPLKEVHRMDSVPFLRRKSTKSEPRFRGLIGSQITAITVKATAGGGAANNYYCLGGCNGSVNERRYWMKRQYLMKLVTVTVIAEARAARGGRHLVCASHLPTIPKDGAPL</sequence>
<keyword evidence="2" id="KW-1185">Reference proteome</keyword>
<organism evidence="1 2">
    <name type="scientific">Eumeta variegata</name>
    <name type="common">Bagworm moth</name>
    <name type="synonym">Eumeta japonica</name>
    <dbReference type="NCBI Taxonomy" id="151549"/>
    <lineage>
        <taxon>Eukaryota</taxon>
        <taxon>Metazoa</taxon>
        <taxon>Ecdysozoa</taxon>
        <taxon>Arthropoda</taxon>
        <taxon>Hexapoda</taxon>
        <taxon>Insecta</taxon>
        <taxon>Pterygota</taxon>
        <taxon>Neoptera</taxon>
        <taxon>Endopterygota</taxon>
        <taxon>Lepidoptera</taxon>
        <taxon>Glossata</taxon>
        <taxon>Ditrysia</taxon>
        <taxon>Tineoidea</taxon>
        <taxon>Psychidae</taxon>
        <taxon>Oiketicinae</taxon>
        <taxon>Eumeta</taxon>
    </lineage>
</organism>
<feature type="non-terminal residue" evidence="1">
    <location>
        <position position="1"/>
    </location>
</feature>
<proteinExistence type="predicted"/>
<evidence type="ECO:0000313" key="2">
    <source>
        <dbReference type="Proteomes" id="UP000299102"/>
    </source>
</evidence>
<name>A0A4C2A878_EUMVA</name>
<dbReference type="Proteomes" id="UP000299102">
    <property type="component" value="Unassembled WGS sequence"/>
</dbReference>
<comment type="caution">
    <text evidence="1">The sequence shown here is derived from an EMBL/GenBank/DDBJ whole genome shotgun (WGS) entry which is preliminary data.</text>
</comment>